<evidence type="ECO:0000256" key="2">
    <source>
        <dbReference type="SAM" id="MobiDB-lite"/>
    </source>
</evidence>
<protein>
    <submittedName>
        <fullName evidence="4">Pogo transposable</fullName>
    </submittedName>
</protein>
<evidence type="ECO:0000256" key="1">
    <source>
        <dbReference type="ARBA" id="ARBA00023125"/>
    </source>
</evidence>
<feature type="compositionally biased region" description="Polar residues" evidence="2">
    <location>
        <begin position="388"/>
        <end position="399"/>
    </location>
</feature>
<evidence type="ECO:0000313" key="4">
    <source>
        <dbReference type="EMBL" id="RAR04150.1"/>
    </source>
</evidence>
<reference evidence="5" key="1">
    <citation type="submission" date="2018-05" db="EMBL/GenBank/DDBJ databases">
        <title>Draft genome sequence of Stemphylium lycopersici strain CIDEFI 213.</title>
        <authorList>
            <person name="Medina R."/>
            <person name="Franco M.E.E."/>
            <person name="Lucentini C.G."/>
            <person name="Saparrat M.C.N."/>
            <person name="Balatti P.A."/>
        </authorList>
    </citation>
    <scope>NUCLEOTIDE SEQUENCE [LARGE SCALE GENOMIC DNA]</scope>
    <source>
        <strain evidence="5">CIDEFI 213</strain>
    </source>
</reference>
<evidence type="ECO:0000313" key="5">
    <source>
        <dbReference type="Proteomes" id="UP000249619"/>
    </source>
</evidence>
<organism evidence="4 5">
    <name type="scientific">Stemphylium lycopersici</name>
    <name type="common">Tomato gray leaf spot disease fungus</name>
    <name type="synonym">Thyrospora lycopersici</name>
    <dbReference type="NCBI Taxonomy" id="183478"/>
    <lineage>
        <taxon>Eukaryota</taxon>
        <taxon>Fungi</taxon>
        <taxon>Dikarya</taxon>
        <taxon>Ascomycota</taxon>
        <taxon>Pezizomycotina</taxon>
        <taxon>Dothideomycetes</taxon>
        <taxon>Pleosporomycetidae</taxon>
        <taxon>Pleosporales</taxon>
        <taxon>Pleosporineae</taxon>
        <taxon>Pleosporaceae</taxon>
        <taxon>Stemphylium</taxon>
    </lineage>
</organism>
<proteinExistence type="predicted"/>
<comment type="caution">
    <text evidence="4">The sequence shown here is derived from an EMBL/GenBank/DDBJ whole genome shotgun (WGS) entry which is preliminary data.</text>
</comment>
<keyword evidence="5" id="KW-1185">Reference proteome</keyword>
<feature type="region of interest" description="Disordered" evidence="2">
    <location>
        <begin position="456"/>
        <end position="553"/>
    </location>
</feature>
<dbReference type="InterPro" id="IPR006600">
    <property type="entry name" value="HTH_CenpB_DNA-bd_dom"/>
</dbReference>
<dbReference type="Pfam" id="PF03221">
    <property type="entry name" value="HTH_Tnp_Tc5"/>
    <property type="match status" value="1"/>
</dbReference>
<dbReference type="EMBL" id="QGDH01000162">
    <property type="protein sequence ID" value="RAR04150.1"/>
    <property type="molecule type" value="Genomic_DNA"/>
</dbReference>
<feature type="domain" description="HTH CENPB-type" evidence="3">
    <location>
        <begin position="49"/>
        <end position="114"/>
    </location>
</feature>
<evidence type="ECO:0000259" key="3">
    <source>
        <dbReference type="PROSITE" id="PS51253"/>
    </source>
</evidence>
<dbReference type="SMART" id="SM00674">
    <property type="entry name" value="CENPB"/>
    <property type="match status" value="1"/>
</dbReference>
<feature type="compositionally biased region" description="Basic and acidic residues" evidence="2">
    <location>
        <begin position="459"/>
        <end position="479"/>
    </location>
</feature>
<dbReference type="PROSITE" id="PS51253">
    <property type="entry name" value="HTH_CENPB"/>
    <property type="match status" value="1"/>
</dbReference>
<dbReference type="Proteomes" id="UP000249619">
    <property type="component" value="Unassembled WGS sequence"/>
</dbReference>
<dbReference type="AlphaFoldDB" id="A0A364MV59"/>
<gene>
    <name evidence="4" type="ORF">DDE83_007955</name>
</gene>
<feature type="region of interest" description="Disordered" evidence="2">
    <location>
        <begin position="373"/>
        <end position="407"/>
    </location>
</feature>
<accession>A0A364MV59</accession>
<keyword evidence="1" id="KW-0238">DNA-binding</keyword>
<name>A0A364MV59_STELY</name>
<dbReference type="GO" id="GO:0003677">
    <property type="term" value="F:DNA binding"/>
    <property type="evidence" value="ECO:0007669"/>
    <property type="project" value="UniProtKB-KW"/>
</dbReference>
<feature type="compositionally biased region" description="Basic residues" evidence="2">
    <location>
        <begin position="541"/>
        <end position="553"/>
    </location>
</feature>
<sequence>MDSIQKAIEAIELHKEGEQFSYQKVSEKFGVDRSTLARRHQGKQASYAAKAKQQQLPSPQQEFELVKYIERCSERGLAPTRDMIKNFASAMAKWEVSESWITCFLHRHSDRLTTKLSAGIDRDRHKADSSSRYKAYFNLLHSKMKEYDIDERNTYNMDEKGFFIGRGIRSKRIFSKASWAQKRRRAALQDGNREWVTLLACVCASGDALPPALIYQGTAGIQSSWVDDLMAEQHQVFVANSPTGWTNNELGLAWLQQPLDVVLFSPLSRHYTSELNRNLQRSQGITRVTKRDFYSNFWPAWSSTMTRDSILQSFRATGVWPMEADAVLKRFNNHPQQDNIDPEIGEHIEAKQLAQSLHSLQVNNELLHTRLSDVEGQLNTKSKRHTRSTTLATQDSNKPNGGAVFLSPRKLRECREREATKHHEAEQLQLQKLRDRDLKAAATLYKKQQAEAAKAARLRAKEERDQAKKQRAAELAERRTLKKQQRDAATTQKSRDRGNSSKRKASNKSDQNIAKRRRAVAATSQPDAGPAVASPPPKISARGRKIKTPARYK</sequence>